<reference evidence="11" key="1">
    <citation type="submission" date="2021-01" db="EMBL/GenBank/DDBJ databases">
        <authorList>
            <person name="Corre E."/>
            <person name="Pelletier E."/>
            <person name="Niang G."/>
            <person name="Scheremetjew M."/>
            <person name="Finn R."/>
            <person name="Kale V."/>
            <person name="Holt S."/>
            <person name="Cochrane G."/>
            <person name="Meng A."/>
            <person name="Brown T."/>
            <person name="Cohen L."/>
        </authorList>
    </citation>
    <scope>NUCLEOTIDE SEQUENCE</scope>
    <source>
        <strain evidence="11">CCMP1756</strain>
    </source>
</reference>
<dbReference type="EMBL" id="HBIW01012674">
    <property type="protein sequence ID" value="CAE0695444.1"/>
    <property type="molecule type" value="Transcribed_RNA"/>
</dbReference>
<dbReference type="Pfam" id="PF12796">
    <property type="entry name" value="Ank_2"/>
    <property type="match status" value="1"/>
</dbReference>
<keyword evidence="8" id="KW-0012">Acyltransferase</keyword>
<evidence type="ECO:0000256" key="4">
    <source>
        <dbReference type="ARBA" id="ARBA00022989"/>
    </source>
</evidence>
<dbReference type="Pfam" id="PF13637">
    <property type="entry name" value="Ank_4"/>
    <property type="match status" value="1"/>
</dbReference>
<dbReference type="OrthoDB" id="6781668at2759"/>
<feature type="repeat" description="ANK" evidence="7">
    <location>
        <begin position="202"/>
        <end position="235"/>
    </location>
</feature>
<feature type="transmembrane region" description="Helical" evidence="8">
    <location>
        <begin position="329"/>
        <end position="349"/>
    </location>
</feature>
<dbReference type="Gene3D" id="1.25.40.20">
    <property type="entry name" value="Ankyrin repeat-containing domain"/>
    <property type="match status" value="1"/>
</dbReference>
<keyword evidence="13" id="KW-1185">Reference proteome</keyword>
<dbReference type="SUPFAM" id="SSF48403">
    <property type="entry name" value="Ankyrin repeat"/>
    <property type="match status" value="1"/>
</dbReference>
<feature type="domain" description="Palmitoyltransferase DHHC" evidence="10">
    <location>
        <begin position="482"/>
        <end position="608"/>
    </location>
</feature>
<dbReference type="PROSITE" id="PS50088">
    <property type="entry name" value="ANK_REPEAT"/>
    <property type="match status" value="2"/>
</dbReference>
<evidence type="ECO:0000256" key="3">
    <source>
        <dbReference type="ARBA" id="ARBA00022737"/>
    </source>
</evidence>
<evidence type="ECO:0000313" key="12">
    <source>
        <dbReference type="EMBL" id="CAH0371978.1"/>
    </source>
</evidence>
<dbReference type="EMBL" id="CAKKNE010000003">
    <property type="protein sequence ID" value="CAH0371978.1"/>
    <property type="molecule type" value="Genomic_DNA"/>
</dbReference>
<feature type="transmembrane region" description="Helical" evidence="8">
    <location>
        <begin position="356"/>
        <end position="374"/>
    </location>
</feature>
<gene>
    <name evidence="11" type="ORF">PCAL00307_LOCUS10880</name>
    <name evidence="12" type="ORF">PECAL_3P19500</name>
</gene>
<dbReference type="Pfam" id="PF01529">
    <property type="entry name" value="DHHC"/>
    <property type="match status" value="1"/>
</dbReference>
<evidence type="ECO:0000313" key="11">
    <source>
        <dbReference type="EMBL" id="CAE0695444.1"/>
    </source>
</evidence>
<evidence type="ECO:0000256" key="9">
    <source>
        <dbReference type="SAM" id="MobiDB-lite"/>
    </source>
</evidence>
<dbReference type="GO" id="GO:0019706">
    <property type="term" value="F:protein-cysteine S-palmitoyltransferase activity"/>
    <property type="evidence" value="ECO:0007669"/>
    <property type="project" value="UniProtKB-EC"/>
</dbReference>
<feature type="region of interest" description="Disordered" evidence="9">
    <location>
        <begin position="411"/>
        <end position="458"/>
    </location>
</feature>
<accession>A0A7S3ZVY3</accession>
<protein>
    <recommendedName>
        <fullName evidence="8">Palmitoyltransferase</fullName>
        <ecNumber evidence="8">2.3.1.225</ecNumber>
    </recommendedName>
</protein>
<dbReference type="PROSITE" id="PS50297">
    <property type="entry name" value="ANK_REP_REGION"/>
    <property type="match status" value="2"/>
</dbReference>
<keyword evidence="2 8" id="KW-0812">Transmembrane</keyword>
<evidence type="ECO:0000256" key="6">
    <source>
        <dbReference type="ARBA" id="ARBA00023136"/>
    </source>
</evidence>
<evidence type="ECO:0000256" key="2">
    <source>
        <dbReference type="ARBA" id="ARBA00022692"/>
    </source>
</evidence>
<evidence type="ECO:0000256" key="8">
    <source>
        <dbReference type="RuleBase" id="RU079119"/>
    </source>
</evidence>
<proteinExistence type="inferred from homology"/>
<dbReference type="PROSITE" id="PS50216">
    <property type="entry name" value="DHHC"/>
    <property type="match status" value="1"/>
</dbReference>
<dbReference type="Proteomes" id="UP000789595">
    <property type="component" value="Unassembled WGS sequence"/>
</dbReference>
<sequence>MAEDPLTTPAVAGEIVAGEGSIINDARAAAQYGRADEIAAFLDDGKLTPDAKDEDGCSLLQWAAINGRDNVVRLLLERGADCNAVGGVLEENALQWACRQGRSSCAVLLRESGGDPTHRGKEGGTAVHLCCRYGQVAILAFLIARDDAPPSVQRGLVDLPDGNGMTPLMVCCEWYWSRPKKALDCLRLLLAFGASATFADKQQRTPLHVAAKRGVEAKALELLIEKGASCEAEDSEGHTAAKVAEQAGHSSCARHIRTLASTSSKRRPWTTARKNEDVEAPLVERMAPLKPLPFAVELRSGPLACRDALYGLGTPCIVLLGGPSLIARYGWHVGMGCSVVSAFSFAFLAPRDAPRYGHCGFAVGSVLAIVRSFFLVEDVGIGLVVLYAVLVSCLLGALGMTALSDPGMRPRPFTSRRWRGDTDATGAPSRRLASAPTPSTTPSPRRSERRPRRHRRHAGVVCADDDRAAKIVDLARRDRLSEKTFCPTCLIQRPARAKHDPTLKRCVRRFDHYCPFVATVVGERNYRYFYAFLVFCVLAISLHLLLVLPLVRLCDDVQGKYVCLFPAKNAPVFIGTLLAILHDVWIACMLIMHSSLVCTDQTTYEQMHGKEGDECSQQNCRKVLSPEPLTEDS</sequence>
<feature type="transmembrane region" description="Helical" evidence="8">
    <location>
        <begin position="571"/>
        <end position="592"/>
    </location>
</feature>
<dbReference type="EC" id="2.3.1.225" evidence="8"/>
<comment type="subcellular location">
    <subcellularLocation>
        <location evidence="1">Membrane</location>
        <topology evidence="1">Multi-pass membrane protein</topology>
    </subcellularLocation>
</comment>
<evidence type="ECO:0000256" key="7">
    <source>
        <dbReference type="PROSITE-ProRule" id="PRU00023"/>
    </source>
</evidence>
<dbReference type="SMART" id="SM00248">
    <property type="entry name" value="ANK"/>
    <property type="match status" value="5"/>
</dbReference>
<feature type="transmembrane region" description="Helical" evidence="8">
    <location>
        <begin position="380"/>
        <end position="403"/>
    </location>
</feature>
<keyword evidence="4 8" id="KW-1133">Transmembrane helix</keyword>
<evidence type="ECO:0000259" key="10">
    <source>
        <dbReference type="Pfam" id="PF01529"/>
    </source>
</evidence>
<evidence type="ECO:0000313" key="13">
    <source>
        <dbReference type="Proteomes" id="UP000789595"/>
    </source>
</evidence>
<comment type="similarity">
    <text evidence="8">Belongs to the DHHC palmitoyltransferase family.</text>
</comment>
<name>A0A7S3ZVY3_9STRA</name>
<feature type="compositionally biased region" description="Basic residues" evidence="9">
    <location>
        <begin position="447"/>
        <end position="458"/>
    </location>
</feature>
<evidence type="ECO:0000256" key="5">
    <source>
        <dbReference type="ARBA" id="ARBA00023043"/>
    </source>
</evidence>
<keyword evidence="8" id="KW-0808">Transferase</keyword>
<feature type="repeat" description="ANK" evidence="7">
    <location>
        <begin position="55"/>
        <end position="87"/>
    </location>
</feature>
<feature type="transmembrane region" description="Helical" evidence="8">
    <location>
        <begin position="528"/>
        <end position="551"/>
    </location>
</feature>
<keyword evidence="3" id="KW-0677">Repeat</keyword>
<dbReference type="InterPro" id="IPR002110">
    <property type="entry name" value="Ankyrin_rpt"/>
</dbReference>
<dbReference type="AlphaFoldDB" id="A0A7S3ZVY3"/>
<dbReference type="InterPro" id="IPR001594">
    <property type="entry name" value="Palmitoyltrfase_DHHC"/>
</dbReference>
<reference evidence="12" key="2">
    <citation type="submission" date="2021-11" db="EMBL/GenBank/DDBJ databases">
        <authorList>
            <consortium name="Genoscope - CEA"/>
            <person name="William W."/>
        </authorList>
    </citation>
    <scope>NUCLEOTIDE SEQUENCE</scope>
</reference>
<dbReference type="GO" id="GO:0016020">
    <property type="term" value="C:membrane"/>
    <property type="evidence" value="ECO:0007669"/>
    <property type="project" value="UniProtKB-SubCell"/>
</dbReference>
<evidence type="ECO:0000256" key="1">
    <source>
        <dbReference type="ARBA" id="ARBA00004141"/>
    </source>
</evidence>
<dbReference type="PANTHER" id="PTHR24161:SF85">
    <property type="entry name" value="PALMITOYLTRANSFERASE HIP14"/>
    <property type="match status" value="1"/>
</dbReference>
<organism evidence="11">
    <name type="scientific">Pelagomonas calceolata</name>
    <dbReference type="NCBI Taxonomy" id="35677"/>
    <lineage>
        <taxon>Eukaryota</taxon>
        <taxon>Sar</taxon>
        <taxon>Stramenopiles</taxon>
        <taxon>Ochrophyta</taxon>
        <taxon>Pelagophyceae</taxon>
        <taxon>Pelagomonadales</taxon>
        <taxon>Pelagomonadaceae</taxon>
        <taxon>Pelagomonas</taxon>
    </lineage>
</organism>
<dbReference type="InterPro" id="IPR036770">
    <property type="entry name" value="Ankyrin_rpt-contain_sf"/>
</dbReference>
<comment type="domain">
    <text evidence="8">The DHHC domain is required for palmitoyltransferase activity.</text>
</comment>
<keyword evidence="6 8" id="KW-0472">Membrane</keyword>
<keyword evidence="5 7" id="KW-0040">ANK repeat</keyword>
<comment type="catalytic activity">
    <reaction evidence="8">
        <text>L-cysteinyl-[protein] + hexadecanoyl-CoA = S-hexadecanoyl-L-cysteinyl-[protein] + CoA</text>
        <dbReference type="Rhea" id="RHEA:36683"/>
        <dbReference type="Rhea" id="RHEA-COMP:10131"/>
        <dbReference type="Rhea" id="RHEA-COMP:11032"/>
        <dbReference type="ChEBI" id="CHEBI:29950"/>
        <dbReference type="ChEBI" id="CHEBI:57287"/>
        <dbReference type="ChEBI" id="CHEBI:57379"/>
        <dbReference type="ChEBI" id="CHEBI:74151"/>
        <dbReference type="EC" id="2.3.1.225"/>
    </reaction>
</comment>
<dbReference type="PANTHER" id="PTHR24161">
    <property type="entry name" value="ANK_REP_REGION DOMAIN-CONTAINING PROTEIN-RELATED"/>
    <property type="match status" value="1"/>
</dbReference>